<reference evidence="1 2" key="1">
    <citation type="submission" date="2014-08" db="EMBL/GenBank/DDBJ databases">
        <authorList>
            <person name="Wibberg D."/>
        </authorList>
    </citation>
    <scope>NUCLEOTIDE SEQUENCE [LARGE SCALE GENOMIC DNA]</scope>
    <source>
        <strain evidence="2">ING2-E5B</strain>
    </source>
</reference>
<evidence type="ECO:0000313" key="2">
    <source>
        <dbReference type="Proteomes" id="UP000032417"/>
    </source>
</evidence>
<dbReference type="InterPro" id="IPR046233">
    <property type="entry name" value="DUF6266"/>
</dbReference>
<dbReference type="KEGG" id="pbt:ING2E5B_1616"/>
<proteinExistence type="predicted"/>
<name>A0A098C0B9_9BACT</name>
<keyword evidence="2" id="KW-1185">Reference proteome</keyword>
<dbReference type="STRING" id="1562970.ING2E5B_1616"/>
<dbReference type="HOGENOM" id="CLU_064277_0_0_10"/>
<dbReference type="Pfam" id="PF19781">
    <property type="entry name" value="DUF6266"/>
    <property type="match status" value="1"/>
</dbReference>
<sequence length="210" mass="23344">MGTLQKGINGGISGKIGNIVGAKWRDIYYVRSLPSKVNDPRTKAQLKQRSKFSTAIQFLKTITPFIRVGFQEYSTGKSTAFNAATSYHIKNAIIEVDAEIKLDYSKVLVSRGSLYTAPGIKVTKVNGQMHFTWDSTLKENARPSDMVMIVVYNSTKKEAIYTLCAGLRINGVAQLQLPSTWKEDIIYPYLSFRSDDGEIVSDSVLAKAFN</sequence>
<protein>
    <submittedName>
        <fullName evidence="1">Uncharacterized protein</fullName>
    </submittedName>
</protein>
<evidence type="ECO:0000313" key="1">
    <source>
        <dbReference type="EMBL" id="CEA16364.1"/>
    </source>
</evidence>
<organism evidence="1 2">
    <name type="scientific">Fermentimonas caenicola</name>
    <dbReference type="NCBI Taxonomy" id="1562970"/>
    <lineage>
        <taxon>Bacteria</taxon>
        <taxon>Pseudomonadati</taxon>
        <taxon>Bacteroidota</taxon>
        <taxon>Bacteroidia</taxon>
        <taxon>Bacteroidales</taxon>
        <taxon>Dysgonomonadaceae</taxon>
        <taxon>Fermentimonas</taxon>
    </lineage>
</organism>
<dbReference type="Proteomes" id="UP000032417">
    <property type="component" value="Chromosome 1"/>
</dbReference>
<dbReference type="OrthoDB" id="656016at2"/>
<accession>A0A098C0B9</accession>
<gene>
    <name evidence="1" type="ORF">ING2E5B_1616</name>
</gene>
<dbReference type="EMBL" id="LN515532">
    <property type="protein sequence ID" value="CEA16364.1"/>
    <property type="molecule type" value="Genomic_DNA"/>
</dbReference>
<dbReference type="AlphaFoldDB" id="A0A098C0B9"/>